<dbReference type="GO" id="GO:0090307">
    <property type="term" value="P:mitotic spindle assembly"/>
    <property type="evidence" value="ECO:0000318"/>
    <property type="project" value="GO_Central"/>
</dbReference>
<dbReference type="GO" id="GO:0008017">
    <property type="term" value="F:microtubule binding"/>
    <property type="evidence" value="ECO:0000318"/>
    <property type="project" value="GO_Central"/>
</dbReference>
<reference evidence="2 3" key="1">
    <citation type="journal article" date="2008" name="Science">
        <title>The Physcomitrella genome reveals evolutionary insights into the conquest of land by plants.</title>
        <authorList>
            <person name="Rensing S."/>
            <person name="Lang D."/>
            <person name="Zimmer A."/>
            <person name="Terry A."/>
            <person name="Salamov A."/>
            <person name="Shapiro H."/>
            <person name="Nishiyama T."/>
            <person name="Perroud P.-F."/>
            <person name="Lindquist E."/>
            <person name="Kamisugi Y."/>
            <person name="Tanahashi T."/>
            <person name="Sakakibara K."/>
            <person name="Fujita T."/>
            <person name="Oishi K."/>
            <person name="Shin-I T."/>
            <person name="Kuroki Y."/>
            <person name="Toyoda A."/>
            <person name="Suzuki Y."/>
            <person name="Hashimoto A."/>
            <person name="Yamaguchi K."/>
            <person name="Sugano A."/>
            <person name="Kohara Y."/>
            <person name="Fujiyama A."/>
            <person name="Anterola A."/>
            <person name="Aoki S."/>
            <person name="Ashton N."/>
            <person name="Barbazuk W.B."/>
            <person name="Barker E."/>
            <person name="Bennetzen J."/>
            <person name="Bezanilla M."/>
            <person name="Blankenship R."/>
            <person name="Cho S.H."/>
            <person name="Dutcher S."/>
            <person name="Estelle M."/>
            <person name="Fawcett J.A."/>
            <person name="Gundlach H."/>
            <person name="Hanada K."/>
            <person name="Heyl A."/>
            <person name="Hicks K.A."/>
            <person name="Hugh J."/>
            <person name="Lohr M."/>
            <person name="Mayer K."/>
            <person name="Melkozernov A."/>
            <person name="Murata T."/>
            <person name="Nelson D."/>
            <person name="Pils B."/>
            <person name="Prigge M."/>
            <person name="Reiss B."/>
            <person name="Renner T."/>
            <person name="Rombauts S."/>
            <person name="Rushton P."/>
            <person name="Sanderfoot A."/>
            <person name="Schween G."/>
            <person name="Shiu S.-H."/>
            <person name="Stueber K."/>
            <person name="Theodoulou F.L."/>
            <person name="Tu H."/>
            <person name="Van de Peer Y."/>
            <person name="Verrier P.J."/>
            <person name="Waters E."/>
            <person name="Wood A."/>
            <person name="Yang L."/>
            <person name="Cove D."/>
            <person name="Cuming A."/>
            <person name="Hasebe M."/>
            <person name="Lucas S."/>
            <person name="Mishler D.B."/>
            <person name="Reski R."/>
            <person name="Grigoriev I."/>
            <person name="Quatrano R.S."/>
            <person name="Boore J.L."/>
        </authorList>
    </citation>
    <scope>NUCLEOTIDE SEQUENCE [LARGE SCALE GENOMIC DNA]</scope>
    <source>
        <strain evidence="2 3">cv. Gransden 2004</strain>
    </source>
</reference>
<protein>
    <submittedName>
        <fullName evidence="2">Uncharacterized protein</fullName>
    </submittedName>
</protein>
<feature type="region of interest" description="Disordered" evidence="1">
    <location>
        <begin position="118"/>
        <end position="195"/>
    </location>
</feature>
<dbReference type="KEGG" id="ppp:112282072"/>
<feature type="compositionally biased region" description="Polar residues" evidence="1">
    <location>
        <begin position="163"/>
        <end position="181"/>
    </location>
</feature>
<dbReference type="Gramene" id="Pp3c5_7680V3.2">
    <property type="protein sequence ID" value="Pp3c5_7680V3.2"/>
    <property type="gene ID" value="Pp3c5_7680"/>
</dbReference>
<organism evidence="2 3">
    <name type="scientific">Physcomitrium patens</name>
    <name type="common">Spreading-leaved earth moss</name>
    <name type="synonym">Physcomitrella patens</name>
    <dbReference type="NCBI Taxonomy" id="3218"/>
    <lineage>
        <taxon>Eukaryota</taxon>
        <taxon>Viridiplantae</taxon>
        <taxon>Streptophyta</taxon>
        <taxon>Embryophyta</taxon>
        <taxon>Bryophyta</taxon>
        <taxon>Bryophytina</taxon>
        <taxon>Bryopsida</taxon>
        <taxon>Funariidae</taxon>
        <taxon>Funariales</taxon>
        <taxon>Funariaceae</taxon>
        <taxon>Physcomitrium</taxon>
    </lineage>
</organism>
<name>A0A7I4DYI3_PHYPA</name>
<reference evidence="2 3" key="2">
    <citation type="journal article" date="2018" name="Plant J.">
        <title>The Physcomitrella patens chromosome-scale assembly reveals moss genome structure and evolution.</title>
        <authorList>
            <person name="Lang D."/>
            <person name="Ullrich K.K."/>
            <person name="Murat F."/>
            <person name="Fuchs J."/>
            <person name="Jenkins J."/>
            <person name="Haas F.B."/>
            <person name="Piednoel M."/>
            <person name="Gundlach H."/>
            <person name="Van Bel M."/>
            <person name="Meyberg R."/>
            <person name="Vives C."/>
            <person name="Morata J."/>
            <person name="Symeonidi A."/>
            <person name="Hiss M."/>
            <person name="Muchero W."/>
            <person name="Kamisugi Y."/>
            <person name="Saleh O."/>
            <person name="Blanc G."/>
            <person name="Decker E.L."/>
            <person name="van Gessel N."/>
            <person name="Grimwood J."/>
            <person name="Hayes R.D."/>
            <person name="Graham S.W."/>
            <person name="Gunter L.E."/>
            <person name="McDaniel S.F."/>
            <person name="Hoernstein S.N.W."/>
            <person name="Larsson A."/>
            <person name="Li F.W."/>
            <person name="Perroud P.F."/>
            <person name="Phillips J."/>
            <person name="Ranjan P."/>
            <person name="Rokshar D.S."/>
            <person name="Rothfels C.J."/>
            <person name="Schneider L."/>
            <person name="Shu S."/>
            <person name="Stevenson D.W."/>
            <person name="Thummler F."/>
            <person name="Tillich M."/>
            <person name="Villarreal Aguilar J.C."/>
            <person name="Widiez T."/>
            <person name="Wong G.K."/>
            <person name="Wymore A."/>
            <person name="Zhang Y."/>
            <person name="Zimmer A.D."/>
            <person name="Quatrano R.S."/>
            <person name="Mayer K.F.X."/>
            <person name="Goodstein D."/>
            <person name="Casacuberta J.M."/>
            <person name="Vandepoele K."/>
            <person name="Reski R."/>
            <person name="Cuming A.C."/>
            <person name="Tuskan G.A."/>
            <person name="Maumus F."/>
            <person name="Salse J."/>
            <person name="Schmutz J."/>
            <person name="Rensing S.A."/>
        </authorList>
    </citation>
    <scope>NUCLEOTIDE SEQUENCE [LARGE SCALE GENOMIC DNA]</scope>
    <source>
        <strain evidence="2 3">cv. Gransden 2004</strain>
    </source>
</reference>
<feature type="compositionally biased region" description="Polar residues" evidence="1">
    <location>
        <begin position="118"/>
        <end position="137"/>
    </location>
</feature>
<dbReference type="GO" id="GO:0005880">
    <property type="term" value="C:nuclear microtubule"/>
    <property type="evidence" value="ECO:0000318"/>
    <property type="project" value="GO_Central"/>
</dbReference>
<sequence>MGSIDSAFGGNCDGNFQTDDFYESFLAPKFHDFTAPEEPIDPDAYFLANPGIQLKKAVLVEEVNLLTRKEHTVAAQGTSKAAPVIQQQAPIKSPLPAEKAVGSAKKGLIGTVSDSMSPLTSKSLNVKNNAYDSTPQFQGKDGNASLRSIRLVKTSRASENEDPNPSANPIQIADASTSIVEKSTRQGPEERPALARQCSQKFLEPRRTAGASDVHHIPKFSGDPCMTKNNYDDSSADKKVLMKPNALKPFGTNIASGVAVNVLKLNAVIVACSPTGEDDGSTASAYKIIVTEPISGHQVMACTEKTGLPNTGHHSKSSICAAIDPSSLSAAPARKYLNASNGIPGSAINAAPSLAGVGTCNEEITLGKSRLQCDKAQKGDEGCNHADLHDAHQAVTDTSVVGENKHYSNVNDHFQASLDDSFLRMTLDRAQTTLLEEQIIHESLNACAIPEVTQPEDEDFKIVSLAGESRIVEPKQSLSSGVAVERVGGSSTSDKAAGISGMGLANSSINGLDEQPNAAGMDCEVACENMDYLETRNLSDLELAQSKHGRKGNSRELLLEAASKRANFAKSDTCKSMSKKICHAKTSAVSKSPHLPRPRMKRLSLAWRVTNPRVTNPQPFRLRTQERGAAKEQEFSKKVEKHRAAKEGFHSAFQGLAVAEPKIPGRLLKPGSSHGFSAKRGDKEVEGTVAKAVIPPAQKAPLFDRPFKPHRRSGFPLQIYQEANCATGTQVSHRQKCLPIECRSTLVRL</sequence>
<dbReference type="OrthoDB" id="1924112at2759"/>
<dbReference type="RefSeq" id="XP_024375025.1">
    <property type="nucleotide sequence ID" value="XM_024519257.2"/>
</dbReference>
<dbReference type="EnsemblPlants" id="Pp3c5_7680V3.2">
    <property type="protein sequence ID" value="Pp3c5_7680V3.2"/>
    <property type="gene ID" value="Pp3c5_7680"/>
</dbReference>
<keyword evidence="3" id="KW-1185">Reference proteome</keyword>
<dbReference type="GeneID" id="112282072"/>
<dbReference type="Proteomes" id="UP000006727">
    <property type="component" value="Chromosome 5"/>
</dbReference>
<evidence type="ECO:0000256" key="1">
    <source>
        <dbReference type="SAM" id="MobiDB-lite"/>
    </source>
</evidence>
<evidence type="ECO:0000313" key="2">
    <source>
        <dbReference type="EnsemblPlants" id="Pp3c5_7680V3.2"/>
    </source>
</evidence>
<accession>A0A7I4DYI3</accession>
<evidence type="ECO:0000313" key="3">
    <source>
        <dbReference type="Proteomes" id="UP000006727"/>
    </source>
</evidence>
<feature type="compositionally biased region" description="Basic and acidic residues" evidence="1">
    <location>
        <begin position="182"/>
        <end position="193"/>
    </location>
</feature>
<dbReference type="AlphaFoldDB" id="A0A7I4DYI3"/>
<dbReference type="InParanoid" id="A0A7I4DYI3"/>
<gene>
    <name evidence="2" type="primary">LOC112282072</name>
</gene>
<proteinExistence type="predicted"/>
<reference evidence="2" key="3">
    <citation type="submission" date="2020-12" db="UniProtKB">
        <authorList>
            <consortium name="EnsemblPlants"/>
        </authorList>
    </citation>
    <scope>IDENTIFICATION</scope>
</reference>
<dbReference type="GO" id="GO:0030295">
    <property type="term" value="F:protein kinase activator activity"/>
    <property type="evidence" value="ECO:0000318"/>
    <property type="project" value="GO_Central"/>
</dbReference>
<dbReference type="EMBL" id="ABEU02000005">
    <property type="status" value="NOT_ANNOTATED_CDS"/>
    <property type="molecule type" value="Genomic_DNA"/>
</dbReference>